<keyword evidence="1 2" id="KW-0807">Transducer</keyword>
<dbReference type="Pfam" id="PF08447">
    <property type="entry name" value="PAS_3"/>
    <property type="match status" value="2"/>
</dbReference>
<evidence type="ECO:0000259" key="3">
    <source>
        <dbReference type="PROSITE" id="PS50111"/>
    </source>
</evidence>
<dbReference type="SMART" id="SM00086">
    <property type="entry name" value="PAC"/>
    <property type="match status" value="2"/>
</dbReference>
<evidence type="ECO:0000259" key="4">
    <source>
        <dbReference type="PROSITE" id="PS50113"/>
    </source>
</evidence>
<name>A0A1M6GXE8_9FIRM</name>
<evidence type="ECO:0000313" key="6">
    <source>
        <dbReference type="Proteomes" id="UP000184442"/>
    </source>
</evidence>
<dbReference type="InterPro" id="IPR000700">
    <property type="entry name" value="PAS-assoc_C"/>
</dbReference>
<dbReference type="SUPFAM" id="SSF55785">
    <property type="entry name" value="PYP-like sensor domain (PAS domain)"/>
    <property type="match status" value="2"/>
</dbReference>
<accession>A0A1M6GXE8</accession>
<dbReference type="Gene3D" id="3.30.450.20">
    <property type="entry name" value="PAS domain"/>
    <property type="match status" value="2"/>
</dbReference>
<dbReference type="PANTHER" id="PTHR32089">
    <property type="entry name" value="METHYL-ACCEPTING CHEMOTAXIS PROTEIN MCPB"/>
    <property type="match status" value="1"/>
</dbReference>
<dbReference type="EMBL" id="FQZS01000017">
    <property type="protein sequence ID" value="SHJ14633.1"/>
    <property type="molecule type" value="Genomic_DNA"/>
</dbReference>
<dbReference type="GO" id="GO:0016020">
    <property type="term" value="C:membrane"/>
    <property type="evidence" value="ECO:0007669"/>
    <property type="project" value="InterPro"/>
</dbReference>
<evidence type="ECO:0000256" key="2">
    <source>
        <dbReference type="PROSITE-ProRule" id="PRU00284"/>
    </source>
</evidence>
<dbReference type="InterPro" id="IPR035965">
    <property type="entry name" value="PAS-like_dom_sf"/>
</dbReference>
<dbReference type="Proteomes" id="UP000184442">
    <property type="component" value="Unassembled WGS sequence"/>
</dbReference>
<dbReference type="NCBIfam" id="TIGR00229">
    <property type="entry name" value="sensory_box"/>
    <property type="match status" value="1"/>
</dbReference>
<proteinExistence type="predicted"/>
<dbReference type="SUPFAM" id="SSF58104">
    <property type="entry name" value="Methyl-accepting chemotaxis protein (MCP) signaling domain"/>
    <property type="match status" value="1"/>
</dbReference>
<dbReference type="InterPro" id="IPR013655">
    <property type="entry name" value="PAS_fold_3"/>
</dbReference>
<dbReference type="Pfam" id="PF00015">
    <property type="entry name" value="MCPsignal"/>
    <property type="match status" value="1"/>
</dbReference>
<dbReference type="AlphaFoldDB" id="A0A1M6GXE8"/>
<dbReference type="PANTHER" id="PTHR32089:SF112">
    <property type="entry name" value="LYSOZYME-LIKE PROTEIN-RELATED"/>
    <property type="match status" value="1"/>
</dbReference>
<sequence>MFIKKEDRSDLQQLLEESKKQLTAVQSGQFNCQLGYVAKDQLLQQIIDNFNKVNTLREEFESRQKHIIDTMLRVNKIGFWELFLEDIEYDSPKNRVVISPELQALLGYTPGELKNDLMELSRISHPDYASTLDKMLRAHLHDFTGKTPFDMVHLMKFKDGSYRWVRTYGYAKRHDDGTPYYMIAVITDIHEEEMSRRELDAYITRYELIMNVLEEAPWDMEIKDGDPTNLDNPWWWSDQFRRTLGFTDERDFPNVMSSWSDRVHPDDVKRTFAALSAHLNDRTGNTPFNVEYRLKLKSGEYRWFLANGISARDKNGVPTRIAGTIRDITHLKLKQQNVEETTARMEKLAASIAEMVNGITEISAQAQQLAMAQEKTTTSANEARTLADETQEISNFIKGIAGQTNLLGLNAAIEAARAGEHGRGFGVVAEEVRKLADNSSKATGNIENILSKMKESIEAIIKQMELVNELAQTQAALSEEVNASIDEINKMSQDLVEFAKKS</sequence>
<feature type="domain" description="Methyl-accepting transducer" evidence="3">
    <location>
        <begin position="334"/>
        <end position="502"/>
    </location>
</feature>
<evidence type="ECO:0000256" key="1">
    <source>
        <dbReference type="ARBA" id="ARBA00023224"/>
    </source>
</evidence>
<gene>
    <name evidence="5" type="ORF">SAMN02745176_02567</name>
</gene>
<feature type="domain" description="PAC" evidence="4">
    <location>
        <begin position="288"/>
        <end position="340"/>
    </location>
</feature>
<dbReference type="GO" id="GO:0007165">
    <property type="term" value="P:signal transduction"/>
    <property type="evidence" value="ECO:0007669"/>
    <property type="project" value="UniProtKB-KW"/>
</dbReference>
<organism evidence="5 6">
    <name type="scientific">Lutispora thermophila DSM 19022</name>
    <dbReference type="NCBI Taxonomy" id="1122184"/>
    <lineage>
        <taxon>Bacteria</taxon>
        <taxon>Bacillati</taxon>
        <taxon>Bacillota</taxon>
        <taxon>Clostridia</taxon>
        <taxon>Lutisporales</taxon>
        <taxon>Lutisporaceae</taxon>
        <taxon>Lutispora</taxon>
    </lineage>
</organism>
<dbReference type="PROSITE" id="PS50113">
    <property type="entry name" value="PAC"/>
    <property type="match status" value="2"/>
</dbReference>
<dbReference type="STRING" id="1122184.SAMN02745176_02567"/>
<dbReference type="InterPro" id="IPR004089">
    <property type="entry name" value="MCPsignal_dom"/>
</dbReference>
<dbReference type="Gene3D" id="1.10.287.950">
    <property type="entry name" value="Methyl-accepting chemotaxis protein"/>
    <property type="match status" value="1"/>
</dbReference>
<dbReference type="CDD" id="cd00130">
    <property type="entry name" value="PAS"/>
    <property type="match status" value="2"/>
</dbReference>
<dbReference type="InterPro" id="IPR000014">
    <property type="entry name" value="PAS"/>
</dbReference>
<dbReference type="PROSITE" id="PS50111">
    <property type="entry name" value="CHEMOTAXIS_TRANSDUC_2"/>
    <property type="match status" value="1"/>
</dbReference>
<reference evidence="5 6" key="1">
    <citation type="submission" date="2016-11" db="EMBL/GenBank/DDBJ databases">
        <authorList>
            <person name="Jaros S."/>
            <person name="Januszkiewicz K."/>
            <person name="Wedrychowicz H."/>
        </authorList>
    </citation>
    <scope>NUCLEOTIDE SEQUENCE [LARGE SCALE GENOMIC DNA]</scope>
    <source>
        <strain evidence="5 6">DSM 19022</strain>
    </source>
</reference>
<evidence type="ECO:0000313" key="5">
    <source>
        <dbReference type="EMBL" id="SHJ14633.1"/>
    </source>
</evidence>
<dbReference type="SMART" id="SM00283">
    <property type="entry name" value="MA"/>
    <property type="match status" value="1"/>
</dbReference>
<protein>
    <submittedName>
        <fullName evidence="5">Methyl-accepting chemotaxis sensory transducer with Pas/Pac sensor</fullName>
    </submittedName>
</protein>
<feature type="domain" description="PAC" evidence="4">
    <location>
        <begin position="145"/>
        <end position="201"/>
    </location>
</feature>
<dbReference type="InterPro" id="IPR001610">
    <property type="entry name" value="PAC"/>
</dbReference>
<dbReference type="RefSeq" id="WP_073026581.1">
    <property type="nucleotide sequence ID" value="NZ_FQZS01000017.1"/>
</dbReference>
<keyword evidence="6" id="KW-1185">Reference proteome</keyword>